<dbReference type="Gene3D" id="1.10.10.60">
    <property type="entry name" value="Homeodomain-like"/>
    <property type="match status" value="1"/>
</dbReference>
<accession>A0AAD8HC39</accession>
<keyword evidence="5" id="KW-0804">Transcription</keyword>
<evidence type="ECO:0000256" key="5">
    <source>
        <dbReference type="ARBA" id="ARBA00023163"/>
    </source>
</evidence>
<evidence type="ECO:0000256" key="2">
    <source>
        <dbReference type="ARBA" id="ARBA00022679"/>
    </source>
</evidence>
<dbReference type="PANTHER" id="PTHR45747">
    <property type="entry name" value="HISTONE-LYSINE N-METHYLTRANSFERASE E(Z)"/>
    <property type="match status" value="1"/>
</dbReference>
<feature type="compositionally biased region" description="Basic residues" evidence="7">
    <location>
        <begin position="817"/>
        <end position="831"/>
    </location>
</feature>
<dbReference type="SUPFAM" id="SSF82199">
    <property type="entry name" value="SET domain"/>
    <property type="match status" value="1"/>
</dbReference>
<dbReference type="PROSITE" id="PS50280">
    <property type="entry name" value="SET"/>
    <property type="match status" value="1"/>
</dbReference>
<feature type="domain" description="CXC" evidence="9">
    <location>
        <begin position="486"/>
        <end position="585"/>
    </location>
</feature>
<feature type="region of interest" description="Disordered" evidence="7">
    <location>
        <begin position="153"/>
        <end position="180"/>
    </location>
</feature>
<dbReference type="AlphaFoldDB" id="A0AAD8HC39"/>
<protein>
    <submittedName>
        <fullName evidence="10">Uncharacterized protein</fullName>
    </submittedName>
</protein>
<dbReference type="GO" id="GO:0005634">
    <property type="term" value="C:nucleus"/>
    <property type="evidence" value="ECO:0007669"/>
    <property type="project" value="TreeGrafter"/>
</dbReference>
<dbReference type="Pfam" id="PF00856">
    <property type="entry name" value="SET"/>
    <property type="match status" value="1"/>
</dbReference>
<feature type="domain" description="SET" evidence="8">
    <location>
        <begin position="600"/>
        <end position="715"/>
    </location>
</feature>
<name>A0AAD8HC39_9APIA</name>
<dbReference type="Proteomes" id="UP001237642">
    <property type="component" value="Unassembled WGS sequence"/>
</dbReference>
<keyword evidence="4" id="KW-0805">Transcription regulation</keyword>
<dbReference type="PANTHER" id="PTHR45747:SF4">
    <property type="entry name" value="HISTONE-LYSINE N-METHYLTRANSFERASE E(Z)"/>
    <property type="match status" value="1"/>
</dbReference>
<dbReference type="Pfam" id="PF18264">
    <property type="entry name" value="preSET_CXC"/>
    <property type="match status" value="1"/>
</dbReference>
<dbReference type="EMBL" id="JAUIZM010000009">
    <property type="protein sequence ID" value="KAK1363803.1"/>
    <property type="molecule type" value="Genomic_DNA"/>
</dbReference>
<evidence type="ECO:0000256" key="4">
    <source>
        <dbReference type="ARBA" id="ARBA00023015"/>
    </source>
</evidence>
<gene>
    <name evidence="10" type="ORF">POM88_039364</name>
</gene>
<dbReference type="InterPro" id="IPR001214">
    <property type="entry name" value="SET_dom"/>
</dbReference>
<evidence type="ECO:0000256" key="6">
    <source>
        <dbReference type="ARBA" id="ARBA00048568"/>
    </source>
</evidence>
<keyword evidence="2" id="KW-0808">Transferase</keyword>
<dbReference type="GO" id="GO:0050793">
    <property type="term" value="P:regulation of developmental process"/>
    <property type="evidence" value="ECO:0007669"/>
    <property type="project" value="UniProtKB-ARBA"/>
</dbReference>
<dbReference type="GO" id="GO:0032259">
    <property type="term" value="P:methylation"/>
    <property type="evidence" value="ECO:0007669"/>
    <property type="project" value="UniProtKB-KW"/>
</dbReference>
<comment type="caution">
    <text evidence="10">The sequence shown here is derived from an EMBL/GenBank/DDBJ whole genome shotgun (WGS) entry which is preliminary data.</text>
</comment>
<dbReference type="SMART" id="SM00317">
    <property type="entry name" value="SET"/>
    <property type="match status" value="1"/>
</dbReference>
<dbReference type="InterPro" id="IPR026489">
    <property type="entry name" value="CXC_dom"/>
</dbReference>
<feature type="compositionally biased region" description="Basic and acidic residues" evidence="7">
    <location>
        <begin position="755"/>
        <end position="774"/>
    </location>
</feature>
<evidence type="ECO:0000313" key="10">
    <source>
        <dbReference type="EMBL" id="KAK1363803.1"/>
    </source>
</evidence>
<dbReference type="InterPro" id="IPR058609">
    <property type="entry name" value="HTH_CLF-like"/>
</dbReference>
<evidence type="ECO:0000313" key="11">
    <source>
        <dbReference type="Proteomes" id="UP001237642"/>
    </source>
</evidence>
<evidence type="ECO:0000256" key="7">
    <source>
        <dbReference type="SAM" id="MobiDB-lite"/>
    </source>
</evidence>
<feature type="compositionally biased region" description="Basic and acidic residues" evidence="7">
    <location>
        <begin position="153"/>
        <end position="175"/>
    </location>
</feature>
<dbReference type="CDD" id="cd10519">
    <property type="entry name" value="SET_EZH"/>
    <property type="match status" value="1"/>
</dbReference>
<reference evidence="10" key="2">
    <citation type="submission" date="2023-05" db="EMBL/GenBank/DDBJ databases">
        <authorList>
            <person name="Schelkunov M.I."/>
        </authorList>
    </citation>
    <scope>NUCLEOTIDE SEQUENCE</scope>
    <source>
        <strain evidence="10">Hsosn_3</strain>
        <tissue evidence="10">Leaf</tissue>
    </source>
</reference>
<keyword evidence="3" id="KW-0949">S-adenosyl-L-methionine</keyword>
<evidence type="ECO:0000259" key="9">
    <source>
        <dbReference type="PROSITE" id="PS51633"/>
    </source>
</evidence>
<organism evidence="10 11">
    <name type="scientific">Heracleum sosnowskyi</name>
    <dbReference type="NCBI Taxonomy" id="360622"/>
    <lineage>
        <taxon>Eukaryota</taxon>
        <taxon>Viridiplantae</taxon>
        <taxon>Streptophyta</taxon>
        <taxon>Embryophyta</taxon>
        <taxon>Tracheophyta</taxon>
        <taxon>Spermatophyta</taxon>
        <taxon>Magnoliopsida</taxon>
        <taxon>eudicotyledons</taxon>
        <taxon>Gunneridae</taxon>
        <taxon>Pentapetalae</taxon>
        <taxon>asterids</taxon>
        <taxon>campanulids</taxon>
        <taxon>Apiales</taxon>
        <taxon>Apiaceae</taxon>
        <taxon>Apioideae</taxon>
        <taxon>apioid superclade</taxon>
        <taxon>Tordylieae</taxon>
        <taxon>Tordyliinae</taxon>
        <taxon>Heracleum</taxon>
    </lineage>
</organism>
<dbReference type="GO" id="GO:0140951">
    <property type="term" value="F:histone H3K27 trimethyltransferase activity"/>
    <property type="evidence" value="ECO:0007669"/>
    <property type="project" value="UniProtKB-EC"/>
</dbReference>
<comment type="catalytic activity">
    <reaction evidence="6">
        <text>L-lysyl(27)-[histone H3] + 3 S-adenosyl-L-methionine = N(6),N(6),N(6)-trimethyl-L-lysyl(27)-[histone H3] + 3 S-adenosyl-L-homocysteine + 3 H(+)</text>
        <dbReference type="Rhea" id="RHEA:60292"/>
        <dbReference type="Rhea" id="RHEA-COMP:15535"/>
        <dbReference type="Rhea" id="RHEA-COMP:15548"/>
        <dbReference type="ChEBI" id="CHEBI:15378"/>
        <dbReference type="ChEBI" id="CHEBI:29969"/>
        <dbReference type="ChEBI" id="CHEBI:57856"/>
        <dbReference type="ChEBI" id="CHEBI:59789"/>
        <dbReference type="ChEBI" id="CHEBI:61961"/>
        <dbReference type="EC" id="2.1.1.356"/>
    </reaction>
</comment>
<sequence length="831" mass="93259">MANERRSGEKNDYATDKKMCGSMMIDLRVTGEEVRSAGIWRQSIAGYGCQKISGVVEMDDDGDRVMLRHLPRGARKKVPAKRAVSFQTRKIVHTYAYMFDPPSGINIGLVNEVLQGRNSMPLDVYIDSLKKECVSKRLGCIKKKIKENREKMIGATRSENKSVESRDTTSADKKNSSRTMRRFVTKINNKENDSNSTNGGYCSATMALLPTTEKCIELTKVEKLPTFTTWIPLDNNRRMTEDQSVVGQKQIYYDQRGGEALIDSDSDSDSDSDKEVIYEEEDKIEFTISEDEILRETITRFGSTDAVFNALAQCFSKKPCQIKARYDALFGQDIPAVESQNGYCDATSNSFLKKDRNAALSKLNTLLCLRCYLFGCKLHGGTQNVIFPAEKRPMSLTVKEQKSCESGTTLEKSLTKTAPEICDRNSENVLAIEADKGVDPLAENCAEGDGQKMGTRLGGKSRFVRKKGKVRCSKFTKKSSGYRSVRNRISVENGELNHHYEPCRCKSACGKDCLCLLNRTHCEKYCGCPRSCKNRFRGCHCAKRQCRTLQCSCVAASRECDPDVCRNCFISCGDGTCGAPPRKEKSYNCMNMRLLQNQHQKVLLGRSDVSGWGAFIKNACEKDECIGEYKGELISHREAGKRGKIYDRMNSSYLFDLNDQYVLDARRMGNNLRFANHSSSPNCYAKILFVAGDHRVGIFASEKLSAGQEILLDYGYKKDVAPQWEDNGVYQAKRKAVGSKEDEDYTPSRTRAKKKASDLKKDEGVYRAKRKASDSRSLASRKVSGSEEDEEYIPSRSRARRKASGSGKDEGYAPLRKQPKRKASGSKKVFK</sequence>
<evidence type="ECO:0000259" key="8">
    <source>
        <dbReference type="PROSITE" id="PS50280"/>
    </source>
</evidence>
<dbReference type="InterPro" id="IPR033467">
    <property type="entry name" value="Tesmin/TSO1-like_CXC"/>
</dbReference>
<dbReference type="InterPro" id="IPR041355">
    <property type="entry name" value="Pre-SET_CXC"/>
</dbReference>
<reference evidence="10" key="1">
    <citation type="submission" date="2023-02" db="EMBL/GenBank/DDBJ databases">
        <title>Genome of toxic invasive species Heracleum sosnowskyi carries increased number of genes despite the absence of recent whole-genome duplications.</title>
        <authorList>
            <person name="Schelkunov M."/>
            <person name="Shtratnikova V."/>
            <person name="Makarenko M."/>
            <person name="Klepikova A."/>
            <person name="Omelchenko D."/>
            <person name="Novikova G."/>
            <person name="Obukhova E."/>
            <person name="Bogdanov V."/>
            <person name="Penin A."/>
            <person name="Logacheva M."/>
        </authorList>
    </citation>
    <scope>NUCLEOTIDE SEQUENCE</scope>
    <source>
        <strain evidence="10">Hsosn_3</strain>
        <tissue evidence="10">Leaf</tissue>
    </source>
</reference>
<keyword evidence="1" id="KW-0489">Methyltransferase</keyword>
<dbReference type="GO" id="GO:0031507">
    <property type="term" value="P:heterochromatin formation"/>
    <property type="evidence" value="ECO:0007669"/>
    <property type="project" value="TreeGrafter"/>
</dbReference>
<feature type="region of interest" description="Disordered" evidence="7">
    <location>
        <begin position="735"/>
        <end position="831"/>
    </location>
</feature>
<keyword evidence="11" id="KW-1185">Reference proteome</keyword>
<dbReference type="PROSITE" id="PS51633">
    <property type="entry name" value="CXC"/>
    <property type="match status" value="1"/>
</dbReference>
<dbReference type="Pfam" id="PF25996">
    <property type="entry name" value="HTH_CLF_N"/>
    <property type="match status" value="1"/>
</dbReference>
<dbReference type="InterPro" id="IPR046341">
    <property type="entry name" value="SET_dom_sf"/>
</dbReference>
<dbReference type="Gene3D" id="2.170.270.10">
    <property type="entry name" value="SET domain"/>
    <property type="match status" value="1"/>
</dbReference>
<dbReference type="InterPro" id="IPR045318">
    <property type="entry name" value="EZH1/2-like"/>
</dbReference>
<evidence type="ECO:0000256" key="1">
    <source>
        <dbReference type="ARBA" id="ARBA00022603"/>
    </source>
</evidence>
<proteinExistence type="predicted"/>
<evidence type="ECO:0000256" key="3">
    <source>
        <dbReference type="ARBA" id="ARBA00022691"/>
    </source>
</evidence>
<dbReference type="SMART" id="SM01114">
    <property type="entry name" value="CXC"/>
    <property type="match status" value="1"/>
</dbReference>
<dbReference type="FunFam" id="2.170.270.10:FF:000001">
    <property type="entry name" value="Putative histone-lysine N-methyltransferase EZH2"/>
    <property type="match status" value="1"/>
</dbReference>
<dbReference type="GO" id="GO:0003682">
    <property type="term" value="F:chromatin binding"/>
    <property type="evidence" value="ECO:0007669"/>
    <property type="project" value="TreeGrafter"/>
</dbReference>